<gene>
    <name evidence="2" type="ORF">N0D28_14950</name>
</gene>
<dbReference type="RefSeq" id="WP_260560271.1">
    <property type="nucleotide sequence ID" value="NZ_BAABEC010000020.1"/>
</dbReference>
<evidence type="ECO:0000313" key="2">
    <source>
        <dbReference type="EMBL" id="UWX63995.1"/>
    </source>
</evidence>
<dbReference type="InterPro" id="IPR018445">
    <property type="entry name" value="Put_Phosphate_transp_reg"/>
</dbReference>
<dbReference type="PANTHER" id="PTHR37298:SF1">
    <property type="entry name" value="UPF0111 PROTEIN YKAA"/>
    <property type="match status" value="1"/>
</dbReference>
<dbReference type="InterPro" id="IPR038078">
    <property type="entry name" value="PhoU-like_sf"/>
</dbReference>
<organism evidence="2 3">
    <name type="scientific">Deinococcus rubellus</name>
    <dbReference type="NCBI Taxonomy" id="1889240"/>
    <lineage>
        <taxon>Bacteria</taxon>
        <taxon>Thermotogati</taxon>
        <taxon>Deinococcota</taxon>
        <taxon>Deinococci</taxon>
        <taxon>Deinococcales</taxon>
        <taxon>Deinococcaceae</taxon>
        <taxon>Deinococcus</taxon>
    </lineage>
</organism>
<keyword evidence="3" id="KW-1185">Reference proteome</keyword>
<protein>
    <submittedName>
        <fullName evidence="2">DUF47 family protein</fullName>
    </submittedName>
</protein>
<evidence type="ECO:0000313" key="3">
    <source>
        <dbReference type="Proteomes" id="UP001060261"/>
    </source>
</evidence>
<dbReference type="Proteomes" id="UP001060261">
    <property type="component" value="Chromosome"/>
</dbReference>
<comment type="similarity">
    <text evidence="1">Belongs to the UPF0111 family.</text>
</comment>
<evidence type="ECO:0000256" key="1">
    <source>
        <dbReference type="ARBA" id="ARBA00008591"/>
    </source>
</evidence>
<name>A0ABY5YFX9_9DEIO</name>
<dbReference type="Gene3D" id="1.20.58.220">
    <property type="entry name" value="Phosphate transport system protein phou homolog 2, domain 2"/>
    <property type="match status" value="1"/>
</dbReference>
<dbReference type="Pfam" id="PF01865">
    <property type="entry name" value="PhoU_div"/>
    <property type="match status" value="1"/>
</dbReference>
<sequence length="205" mass="22486">MPKNEKFGELFTASARNAQQTAEALLELLGASGDLAPHAGHLRDLEHAGDALAAQITQMLADSFIVPFDREDIIELNAQLDDLTDFIEEAGRKLWLYRVTPTPAMRGLAEVVRQQCEVLSRGMPLIEDKKRVSELSALALEVRTLEDEGDRLSDAAQSSLYDGVSEVAQMIQAMRAGEILSLLEDASDQAQRVARTVENILLKNG</sequence>
<dbReference type="EMBL" id="CP104213">
    <property type="protein sequence ID" value="UWX63995.1"/>
    <property type="molecule type" value="Genomic_DNA"/>
</dbReference>
<accession>A0ABY5YFX9</accession>
<dbReference type="InterPro" id="IPR052912">
    <property type="entry name" value="UPF0111_domain"/>
</dbReference>
<reference evidence="2" key="1">
    <citation type="submission" date="2022-09" db="EMBL/GenBank/DDBJ databases">
        <title>genome sequence of Deinococcus rubellus.</title>
        <authorList>
            <person name="Srinivasan S."/>
        </authorList>
    </citation>
    <scope>NUCLEOTIDE SEQUENCE</scope>
    <source>
        <strain evidence="2">Ant6</strain>
    </source>
</reference>
<proteinExistence type="inferred from homology"/>
<dbReference type="PANTHER" id="PTHR37298">
    <property type="entry name" value="UPF0111 PROTEIN YKAA"/>
    <property type="match status" value="1"/>
</dbReference>